<dbReference type="Proteomes" id="UP001141552">
    <property type="component" value="Unassembled WGS sequence"/>
</dbReference>
<comment type="caution">
    <text evidence="1">The sequence shown here is derived from an EMBL/GenBank/DDBJ whole genome shotgun (WGS) entry which is preliminary data.</text>
</comment>
<dbReference type="EMBL" id="JAKUCV010005128">
    <property type="protein sequence ID" value="KAJ4832452.1"/>
    <property type="molecule type" value="Genomic_DNA"/>
</dbReference>
<evidence type="ECO:0000313" key="2">
    <source>
        <dbReference type="Proteomes" id="UP001141552"/>
    </source>
</evidence>
<protein>
    <submittedName>
        <fullName evidence="1">Uncharacterized protein</fullName>
    </submittedName>
</protein>
<gene>
    <name evidence="1" type="ORF">Tsubulata_024798</name>
</gene>
<dbReference type="Pfam" id="PF04641">
    <property type="entry name" value="Rtf2"/>
    <property type="match status" value="1"/>
</dbReference>
<accession>A0A9Q0FJ89</accession>
<keyword evidence="2" id="KW-1185">Reference proteome</keyword>
<reference evidence="1" key="2">
    <citation type="journal article" date="2023" name="Plants (Basel)">
        <title>Annotation of the Turnera subulata (Passifloraceae) Draft Genome Reveals the S-Locus Evolved after the Divergence of Turneroideae from Passifloroideae in a Stepwise Manner.</title>
        <authorList>
            <person name="Henning P.M."/>
            <person name="Roalson E.H."/>
            <person name="Mir W."/>
            <person name="McCubbin A.G."/>
            <person name="Shore J.S."/>
        </authorList>
    </citation>
    <scope>NUCLEOTIDE SEQUENCE</scope>
    <source>
        <strain evidence="1">F60SS</strain>
    </source>
</reference>
<proteinExistence type="predicted"/>
<reference evidence="1" key="1">
    <citation type="submission" date="2022-02" db="EMBL/GenBank/DDBJ databases">
        <authorList>
            <person name="Henning P.M."/>
            <person name="McCubbin A.G."/>
            <person name="Shore J.S."/>
        </authorList>
    </citation>
    <scope>NUCLEOTIDE SEQUENCE</scope>
    <source>
        <strain evidence="1">F60SS</strain>
        <tissue evidence="1">Leaves</tissue>
    </source>
</reference>
<dbReference type="AlphaFoldDB" id="A0A9Q0FJ89"/>
<name>A0A9Q0FJ89_9ROSI</name>
<dbReference type="OrthoDB" id="247013at2759"/>
<organism evidence="1 2">
    <name type="scientific">Turnera subulata</name>
    <dbReference type="NCBI Taxonomy" id="218843"/>
    <lineage>
        <taxon>Eukaryota</taxon>
        <taxon>Viridiplantae</taxon>
        <taxon>Streptophyta</taxon>
        <taxon>Embryophyta</taxon>
        <taxon>Tracheophyta</taxon>
        <taxon>Spermatophyta</taxon>
        <taxon>Magnoliopsida</taxon>
        <taxon>eudicotyledons</taxon>
        <taxon>Gunneridae</taxon>
        <taxon>Pentapetalae</taxon>
        <taxon>rosids</taxon>
        <taxon>fabids</taxon>
        <taxon>Malpighiales</taxon>
        <taxon>Passifloraceae</taxon>
        <taxon>Turnera</taxon>
    </lineage>
</organism>
<evidence type="ECO:0000313" key="1">
    <source>
        <dbReference type="EMBL" id="KAJ4832452.1"/>
    </source>
</evidence>
<sequence length="318" mass="34681">MAPWLHTARHPLPVIKNALNLLRYWLRRRIEGEERISVAICRGGGDSRRRRCESLPLTVVLRKRGDWTCTAVAQTQSLGGCVELVVAVASSLGRSVSSGDRLQLHVNHILQALNMREMLGQPLINQGLDQRLLIEHVTQLIDDAGLGQGLVGEGAVELFGEALLVGVHLVGLLNGVHVEVAVVGLDPRGAAIATAAEEAGAEDEAEERGDVRVGDEEVWACVECKGVEGGEILCLFGLLYKEFEEEDKMVINGSEEEVDALREKMEEERAKAVKDKKPKKGKNGGEVGVVVNGGGEEGVVEVERISRDGRKIFHFFIY</sequence>